<evidence type="ECO:0000256" key="13">
    <source>
        <dbReference type="ARBA" id="ARBA00023180"/>
    </source>
</evidence>
<dbReference type="InterPro" id="IPR000858">
    <property type="entry name" value="S_locus_glycoprot_dom"/>
</dbReference>
<comment type="subcellular location">
    <subcellularLocation>
        <location evidence="1">Cell membrane</location>
        <topology evidence="1">Single-pass type I membrane protein</topology>
    </subcellularLocation>
</comment>
<comment type="catalytic activity">
    <reaction evidence="14 16">
        <text>L-threonyl-[protein] + ATP = O-phospho-L-threonyl-[protein] + ADP + H(+)</text>
        <dbReference type="Rhea" id="RHEA:46608"/>
        <dbReference type="Rhea" id="RHEA-COMP:11060"/>
        <dbReference type="Rhea" id="RHEA-COMP:11605"/>
        <dbReference type="ChEBI" id="CHEBI:15378"/>
        <dbReference type="ChEBI" id="CHEBI:30013"/>
        <dbReference type="ChEBI" id="CHEBI:30616"/>
        <dbReference type="ChEBI" id="CHEBI:61977"/>
        <dbReference type="ChEBI" id="CHEBI:456216"/>
        <dbReference type="EC" id="2.7.11.1"/>
    </reaction>
</comment>
<dbReference type="InterPro" id="IPR036426">
    <property type="entry name" value="Bulb-type_lectin_dom_sf"/>
</dbReference>
<dbReference type="FunFam" id="1.10.510.10:FF:001270">
    <property type="entry name" value="Uncharacterized protein"/>
    <property type="match status" value="1"/>
</dbReference>
<feature type="domain" description="Apple" evidence="25">
    <location>
        <begin position="337"/>
        <end position="414"/>
    </location>
</feature>
<evidence type="ECO:0000256" key="20">
    <source>
        <dbReference type="SAM" id="Phobius"/>
    </source>
</evidence>
<feature type="domain" description="Protein kinase" evidence="22">
    <location>
        <begin position="493"/>
        <end position="771"/>
    </location>
</feature>
<evidence type="ECO:0000256" key="8">
    <source>
        <dbReference type="ARBA" id="ARBA00022777"/>
    </source>
</evidence>
<accession>A0AA39DNC4</accession>
<dbReference type="FunFam" id="1.10.510.10:FF:001019">
    <property type="entry name" value="G-type lectin S-receptor-like serine/threonine-protein kinase B120"/>
    <property type="match status" value="1"/>
</dbReference>
<evidence type="ECO:0000256" key="7">
    <source>
        <dbReference type="ARBA" id="ARBA00022741"/>
    </source>
</evidence>
<dbReference type="GO" id="GO:0004674">
    <property type="term" value="F:protein serine/threonine kinase activity"/>
    <property type="evidence" value="ECO:0007669"/>
    <property type="project" value="UniProtKB-KW"/>
</dbReference>
<dbReference type="Pfam" id="PF07714">
    <property type="entry name" value="PK_Tyr_Ser-Thr"/>
    <property type="match status" value="1"/>
</dbReference>
<dbReference type="PROSITE" id="PS50948">
    <property type="entry name" value="PAN"/>
    <property type="match status" value="1"/>
</dbReference>
<dbReference type="GO" id="GO:0048544">
    <property type="term" value="P:recognition of pollen"/>
    <property type="evidence" value="ECO:0007669"/>
    <property type="project" value="InterPro"/>
</dbReference>
<dbReference type="InterPro" id="IPR008271">
    <property type="entry name" value="Ser/Thr_kinase_AS"/>
</dbReference>
<dbReference type="FunFam" id="2.90.10.10:FF:000029">
    <property type="entry name" value="G-type lectin S-receptor-like serine/threonine-protein kinase"/>
    <property type="match status" value="1"/>
</dbReference>
<keyword evidence="9 16" id="KW-0067">ATP-binding</keyword>
<comment type="caution">
    <text evidence="26">The sequence shown here is derived from an EMBL/GenBank/DDBJ whole genome shotgun (WGS) entry which is preliminary data.</text>
</comment>
<dbReference type="Pfam" id="PF11883">
    <property type="entry name" value="DUF3403"/>
    <property type="match status" value="1"/>
</dbReference>
<dbReference type="PROSITE" id="PS50927">
    <property type="entry name" value="BULB_LECTIN"/>
    <property type="match status" value="1"/>
</dbReference>
<dbReference type="PROSITE" id="PS00107">
    <property type="entry name" value="PROTEIN_KINASE_ATP"/>
    <property type="match status" value="1"/>
</dbReference>
<dbReference type="Gene3D" id="2.90.10.10">
    <property type="entry name" value="Bulb-type lectin domain"/>
    <property type="match status" value="1"/>
</dbReference>
<keyword evidence="5 20" id="KW-0812">Transmembrane</keyword>
<keyword evidence="2" id="KW-1003">Cell membrane</keyword>
<keyword evidence="11 20" id="KW-0472">Membrane</keyword>
<evidence type="ECO:0000256" key="12">
    <source>
        <dbReference type="ARBA" id="ARBA00023157"/>
    </source>
</evidence>
<dbReference type="SMART" id="SM00108">
    <property type="entry name" value="B_lectin"/>
    <property type="match status" value="1"/>
</dbReference>
<dbReference type="InterPro" id="IPR011009">
    <property type="entry name" value="Kinase-like_dom_sf"/>
</dbReference>
<evidence type="ECO:0000256" key="19">
    <source>
        <dbReference type="SAM" id="MobiDB-lite"/>
    </source>
</evidence>
<dbReference type="GO" id="GO:0005524">
    <property type="term" value="F:ATP binding"/>
    <property type="evidence" value="ECO:0007669"/>
    <property type="project" value="UniProtKB-UniRule"/>
</dbReference>
<keyword evidence="10 20" id="KW-1133">Transmembrane helix</keyword>
<dbReference type="PROSITE" id="PS00108">
    <property type="entry name" value="PROTEIN_KINASE_ST"/>
    <property type="match status" value="1"/>
</dbReference>
<reference evidence="26 27" key="1">
    <citation type="journal article" date="2023" name="BMC Biotechnol.">
        <title>Vitis rotundifolia cv Carlos genome sequencing.</title>
        <authorList>
            <person name="Huff M."/>
            <person name="Hulse-Kemp A."/>
            <person name="Scheffler B."/>
            <person name="Youngblood R."/>
            <person name="Simpson S."/>
            <person name="Babiker E."/>
            <person name="Staton M."/>
        </authorList>
    </citation>
    <scope>NUCLEOTIDE SEQUENCE [LARGE SCALE GENOMIC DNA]</scope>
    <source>
        <tissue evidence="26">Leaf</tissue>
    </source>
</reference>
<evidence type="ECO:0000256" key="14">
    <source>
        <dbReference type="ARBA" id="ARBA00047899"/>
    </source>
</evidence>
<dbReference type="Proteomes" id="UP001168098">
    <property type="component" value="Unassembled WGS sequence"/>
</dbReference>
<name>A0AA39DNC4_VITRO</name>
<dbReference type="CDD" id="cd00028">
    <property type="entry name" value="B_lectin"/>
    <property type="match status" value="1"/>
</dbReference>
<dbReference type="InterPro" id="IPR003609">
    <property type="entry name" value="Pan_app"/>
</dbReference>
<evidence type="ECO:0000259" key="23">
    <source>
        <dbReference type="PROSITE" id="PS50026"/>
    </source>
</evidence>
<dbReference type="SUPFAM" id="SSF56112">
    <property type="entry name" value="Protein kinase-like (PK-like)"/>
    <property type="match status" value="1"/>
</dbReference>
<evidence type="ECO:0000313" key="27">
    <source>
        <dbReference type="Proteomes" id="UP001168098"/>
    </source>
</evidence>
<dbReference type="InterPro" id="IPR021820">
    <property type="entry name" value="S-locus_recpt_kinase_C"/>
</dbReference>
<dbReference type="AlphaFoldDB" id="A0AA39DNC4"/>
<feature type="domain" description="Bulb-type lectin" evidence="24">
    <location>
        <begin position="20"/>
        <end position="141"/>
    </location>
</feature>
<evidence type="ECO:0000256" key="6">
    <source>
        <dbReference type="ARBA" id="ARBA00022729"/>
    </source>
</evidence>
<dbReference type="Gene3D" id="1.10.510.10">
    <property type="entry name" value="Transferase(Phosphotransferase) domain 1"/>
    <property type="match status" value="1"/>
</dbReference>
<feature type="binding site" evidence="18">
    <location>
        <position position="521"/>
    </location>
    <ligand>
        <name>ATP</name>
        <dbReference type="ChEBI" id="CHEBI:30616"/>
    </ligand>
</feature>
<dbReference type="PANTHER" id="PTHR27002">
    <property type="entry name" value="RECEPTOR-LIKE SERINE/THREONINE-PROTEIN KINASE SD1-8"/>
    <property type="match status" value="1"/>
</dbReference>
<evidence type="ECO:0000256" key="18">
    <source>
        <dbReference type="PROSITE-ProRule" id="PRU10141"/>
    </source>
</evidence>
<dbReference type="SMART" id="SM00473">
    <property type="entry name" value="PAN_AP"/>
    <property type="match status" value="1"/>
</dbReference>
<dbReference type="PROSITE" id="PS50011">
    <property type="entry name" value="PROTEIN_KINASE_DOM"/>
    <property type="match status" value="1"/>
</dbReference>
<evidence type="ECO:0000256" key="1">
    <source>
        <dbReference type="ARBA" id="ARBA00004251"/>
    </source>
</evidence>
<dbReference type="EC" id="2.7.11.1" evidence="16"/>
<dbReference type="Pfam" id="PF08276">
    <property type="entry name" value="PAN_2"/>
    <property type="match status" value="1"/>
</dbReference>
<keyword evidence="27" id="KW-1185">Reference proteome</keyword>
<dbReference type="InterPro" id="IPR017441">
    <property type="entry name" value="Protein_kinase_ATP_BS"/>
</dbReference>
<dbReference type="SUPFAM" id="SSF51110">
    <property type="entry name" value="alpha-D-mannose-specific plant lectins"/>
    <property type="match status" value="1"/>
</dbReference>
<dbReference type="Gene3D" id="3.30.200.20">
    <property type="entry name" value="Phosphorylase Kinase, domain 1"/>
    <property type="match status" value="1"/>
</dbReference>
<dbReference type="EMBL" id="JARBHA010000010">
    <property type="protein sequence ID" value="KAJ9690219.1"/>
    <property type="molecule type" value="Genomic_DNA"/>
</dbReference>
<protein>
    <recommendedName>
        <fullName evidence="16">Receptor-like serine/threonine-protein kinase</fullName>
        <ecNumber evidence="16">2.7.11.1</ecNumber>
    </recommendedName>
</protein>
<organism evidence="26 27">
    <name type="scientific">Vitis rotundifolia</name>
    <name type="common">Muscadine grape</name>
    <dbReference type="NCBI Taxonomy" id="103349"/>
    <lineage>
        <taxon>Eukaryota</taxon>
        <taxon>Viridiplantae</taxon>
        <taxon>Streptophyta</taxon>
        <taxon>Embryophyta</taxon>
        <taxon>Tracheophyta</taxon>
        <taxon>Spermatophyta</taxon>
        <taxon>Magnoliopsida</taxon>
        <taxon>eudicotyledons</taxon>
        <taxon>Gunneridae</taxon>
        <taxon>Pentapetalae</taxon>
        <taxon>rosids</taxon>
        <taxon>Vitales</taxon>
        <taxon>Vitaceae</taxon>
        <taxon>Viteae</taxon>
        <taxon>Vitis</taxon>
    </lineage>
</organism>
<keyword evidence="17" id="KW-0245">EGF-like domain</keyword>
<dbReference type="PANTHER" id="PTHR27002:SF1119">
    <property type="entry name" value="PROTEIN KINASE DOMAIN-CONTAINING PROTEIN"/>
    <property type="match status" value="1"/>
</dbReference>
<keyword evidence="13" id="KW-0325">Glycoprotein</keyword>
<evidence type="ECO:0000256" key="5">
    <source>
        <dbReference type="ARBA" id="ARBA00022692"/>
    </source>
</evidence>
<feature type="signal peptide" evidence="21">
    <location>
        <begin position="1"/>
        <end position="19"/>
    </location>
</feature>
<dbReference type="InterPro" id="IPR000742">
    <property type="entry name" value="EGF"/>
</dbReference>
<feature type="domain" description="EGF-like" evidence="23">
    <location>
        <begin position="281"/>
        <end position="318"/>
    </location>
</feature>
<sequence length="811" mass="91206">MEFLSFMLFCFFFFNSSVALDTMTPNQTLRDHGETLVSNDKSFELGFFSPWNSSNRYIGIWFKNVPEQTVVWVANKNNPLTNSSGVLRITSCGNIVIQNSESGIIVWSSNSLGTSPVLQLLNTGNLVVKDRWSDNNSGSFIWQSFDYPCDTIIPGMKLGSNLATGLDWYLTAWKSTQDPSTGEFTYKVDHQGLPQVVLRKGSEVKFRSGPWDGVRFGGSPEIKTINGVFKPIFVFNSTHVYYSFEEDNSTVSRFVLNQSGLIQHIVWNPRVGAWKDIITLNSHECDNNYDMCGPYGICKLVDQTTCECPFGFTPRSPQDWNARQTSAGCVARKPLNCRAGEGFRKFKGLKLPDASYLNRTVASPAECEKACLSNCSCVAYANTDVSACVIWFGDLKDIRRYNEGGQVLHIRMAASELDSKNKKTLVFHLMMAISSALLLGLVVSWYVVRRRTSRRIAFGVDNPNQSFSRDIGEEDLELHLFDLVTIKAATNNFSLANKIGQGGFGLVYKGELPTGQEIAVKRLSEDSGQGLKEFKNEVILIAKLQHRNLVGLLGCCIHEEERMLIYEYMPNKSLDKFIFNQTRGTSITWQKRFDIIVGIARGLLYLHQDSRLRIIHGDLKASNILLDNDMNPKISDFGLARTFRNDQTEVNTNRVIGTYGYMSPEYVIDGLYSTKSDVFSFGVLVLEIVSGKRNRGFYHPDHDLNLVGHAWKLWNEERPIDLVDVFMEGPSPNSQVVRCIQVGLLCVQLRPEDRPSMSSVLLMLFSENPMLPPPKQPGFYTDRYIVETDSSSAGKQPCTPNEVTVTRLQGR</sequence>
<evidence type="ECO:0000256" key="3">
    <source>
        <dbReference type="ARBA" id="ARBA00022527"/>
    </source>
</evidence>
<evidence type="ECO:0000256" key="17">
    <source>
        <dbReference type="PROSITE-ProRule" id="PRU00076"/>
    </source>
</evidence>
<gene>
    <name evidence="26" type="ORF">PVL29_012729</name>
</gene>
<dbReference type="CDD" id="cd01098">
    <property type="entry name" value="PAN_AP_plant"/>
    <property type="match status" value="1"/>
</dbReference>
<keyword evidence="12" id="KW-1015">Disulfide bond</keyword>
<keyword evidence="8 16" id="KW-0418">Kinase</keyword>
<keyword evidence="4 16" id="KW-0808">Transferase</keyword>
<dbReference type="Pfam" id="PF01453">
    <property type="entry name" value="B_lectin"/>
    <property type="match status" value="1"/>
</dbReference>
<evidence type="ECO:0000259" key="24">
    <source>
        <dbReference type="PROSITE" id="PS50927"/>
    </source>
</evidence>
<dbReference type="PIRSF" id="PIRSF000641">
    <property type="entry name" value="SRK"/>
    <property type="match status" value="1"/>
</dbReference>
<evidence type="ECO:0000256" key="2">
    <source>
        <dbReference type="ARBA" id="ARBA00022475"/>
    </source>
</evidence>
<comment type="similarity">
    <text evidence="16">Belongs to the protein kinase superfamily. Ser/Thr protein kinase family.</text>
</comment>
<dbReference type="Pfam" id="PF00954">
    <property type="entry name" value="S_locus_glycop"/>
    <property type="match status" value="1"/>
</dbReference>
<keyword evidence="7 16" id="KW-0547">Nucleotide-binding</keyword>
<evidence type="ECO:0000256" key="11">
    <source>
        <dbReference type="ARBA" id="ARBA00023136"/>
    </source>
</evidence>
<evidence type="ECO:0000256" key="21">
    <source>
        <dbReference type="SAM" id="SignalP"/>
    </source>
</evidence>
<comment type="catalytic activity">
    <reaction evidence="15 16">
        <text>L-seryl-[protein] + ATP = O-phospho-L-seryl-[protein] + ADP + H(+)</text>
        <dbReference type="Rhea" id="RHEA:17989"/>
        <dbReference type="Rhea" id="RHEA-COMP:9863"/>
        <dbReference type="Rhea" id="RHEA-COMP:11604"/>
        <dbReference type="ChEBI" id="CHEBI:15378"/>
        <dbReference type="ChEBI" id="CHEBI:29999"/>
        <dbReference type="ChEBI" id="CHEBI:30616"/>
        <dbReference type="ChEBI" id="CHEBI:83421"/>
        <dbReference type="ChEBI" id="CHEBI:456216"/>
        <dbReference type="EC" id="2.7.11.1"/>
    </reaction>
</comment>
<keyword evidence="3 16" id="KW-0723">Serine/threonine-protein kinase</keyword>
<dbReference type="CDD" id="cd14066">
    <property type="entry name" value="STKc_IRAK"/>
    <property type="match status" value="1"/>
</dbReference>
<dbReference type="InterPro" id="IPR001480">
    <property type="entry name" value="Bulb-type_lectin_dom"/>
</dbReference>
<evidence type="ECO:0000256" key="4">
    <source>
        <dbReference type="ARBA" id="ARBA00022679"/>
    </source>
</evidence>
<dbReference type="SMART" id="SM00220">
    <property type="entry name" value="S_TKc"/>
    <property type="match status" value="1"/>
</dbReference>
<dbReference type="InterPro" id="IPR000719">
    <property type="entry name" value="Prot_kinase_dom"/>
</dbReference>
<evidence type="ECO:0000313" key="26">
    <source>
        <dbReference type="EMBL" id="KAJ9690219.1"/>
    </source>
</evidence>
<dbReference type="GO" id="GO:0005886">
    <property type="term" value="C:plasma membrane"/>
    <property type="evidence" value="ECO:0007669"/>
    <property type="project" value="UniProtKB-SubCell"/>
</dbReference>
<feature type="chain" id="PRO_5041321139" description="Receptor-like serine/threonine-protein kinase" evidence="21">
    <location>
        <begin position="20"/>
        <end position="811"/>
    </location>
</feature>
<evidence type="ECO:0000259" key="25">
    <source>
        <dbReference type="PROSITE" id="PS50948"/>
    </source>
</evidence>
<feature type="transmembrane region" description="Helical" evidence="20">
    <location>
        <begin position="425"/>
        <end position="448"/>
    </location>
</feature>
<dbReference type="InterPro" id="IPR024171">
    <property type="entry name" value="SRK-like_kinase"/>
</dbReference>
<evidence type="ECO:0000256" key="9">
    <source>
        <dbReference type="ARBA" id="ARBA00022840"/>
    </source>
</evidence>
<keyword evidence="6 21" id="KW-0732">Signal</keyword>
<comment type="caution">
    <text evidence="17">Lacks conserved residue(s) required for the propagation of feature annotation.</text>
</comment>
<proteinExistence type="inferred from homology"/>
<evidence type="ECO:0000259" key="22">
    <source>
        <dbReference type="PROSITE" id="PS50011"/>
    </source>
</evidence>
<dbReference type="FunFam" id="3.30.200.20:FF:000195">
    <property type="entry name" value="G-type lectin S-receptor-like serine/threonine-protein kinase"/>
    <property type="match status" value="1"/>
</dbReference>
<evidence type="ECO:0000256" key="15">
    <source>
        <dbReference type="ARBA" id="ARBA00048679"/>
    </source>
</evidence>
<evidence type="ECO:0000256" key="16">
    <source>
        <dbReference type="PIRNR" id="PIRNR000641"/>
    </source>
</evidence>
<dbReference type="InterPro" id="IPR001245">
    <property type="entry name" value="Ser-Thr/Tyr_kinase_cat_dom"/>
</dbReference>
<feature type="region of interest" description="Disordered" evidence="19">
    <location>
        <begin position="790"/>
        <end position="811"/>
    </location>
</feature>
<evidence type="ECO:0000256" key="10">
    <source>
        <dbReference type="ARBA" id="ARBA00022989"/>
    </source>
</evidence>
<dbReference type="PROSITE" id="PS50026">
    <property type="entry name" value="EGF_3"/>
    <property type="match status" value="1"/>
</dbReference>